<evidence type="ECO:0000256" key="2">
    <source>
        <dbReference type="SAM" id="MobiDB-lite"/>
    </source>
</evidence>
<feature type="coiled-coil region" evidence="1">
    <location>
        <begin position="521"/>
        <end position="576"/>
    </location>
</feature>
<gene>
    <name evidence="3" type="ORF">Krac_7233</name>
</gene>
<comment type="caution">
    <text evidence="3">The sequence shown here is derived from an EMBL/GenBank/DDBJ whole genome shotgun (WGS) entry which is preliminary data.</text>
</comment>
<dbReference type="eggNOG" id="COG1196">
    <property type="taxonomic scope" value="Bacteria"/>
</dbReference>
<evidence type="ECO:0000313" key="3">
    <source>
        <dbReference type="EMBL" id="EFH85969.1"/>
    </source>
</evidence>
<dbReference type="EMBL" id="ADVG01000002">
    <property type="protein sequence ID" value="EFH85969.1"/>
    <property type="molecule type" value="Genomic_DNA"/>
</dbReference>
<sequence>MQETFDQLTEWTATLDENSEDALTNQVTRFVETLQAQAGGPEGYRLRRIILTNFWLYGRQEFEVPHGRLFLAGENASGKSTVLTAALPLALEGDLRPNRLDTFGGRERRIEYYVLGDSNSATPYQHERRTAYIALEFEWCDNDRPPIADELRQRWENGDRTSTRFLTIGLSISGNANTTERIRALRFLITDGSRLGYELDTIYDTKNKGEKRAYDHLRFKQLLEGHGIICETQAEYERQVARYLFGFHDSKDFEKLINLLLILRRPNLSTELNFSRVHDYLKMSLRKISSETTSRVIGTIERIDSIQSEIERVQQSYDAAERLHRSLQHLASVRAQLAACEYEGAQLVEDAAQSRASNLRRSLERADKERTEARQRSQLLQEEQQQIHGQIRALEASEGLQVATQLAAVRQRVQAATAQMNLQQQSLDAARHASNASEQSVQRQQTRFSRMKDESAAQLRTLHTLAAEKALWEAAAIQIESAIAQVKAFATNASFAPEIPSGVTTLLGATAEERIAWLQRLEALHQQRTQLDNKVQNARQLETTRFQELDEVRSHLQALHDSSRQAQQQVEQALETFKLNDDTASVATFPADEIELLLESDEAQEGTLVERFAALLSGYHQTIARLEREMSEAAAEVQDEMHELHLLIGGKTHERQVLKELYERKKAEPEYQPEHAERHIRARTRLAEQGITALPLYTLLDFAPGSDEQETGRIESALEDAGLLNALVVQPSQQDAAATLLASEDLSDCWLDLRRLQPRTHASQTRGILCFDTALQAPTGQWETLTADIIATLHSSDIYGMESSGQWIHGLLSGHAGPGQARYIGRKTRLRTRQRELETLESQQAQLEEEFQWFTNRLFAYEQQLEQVQEKQTQLRKVLPQSGLEEVYLELVQTQKTLNTARDRYQKARQHTQEARQSYNTITAQLERESQGVSALASDAGRVQATLFSVIELKNQANSLQTHFQSLAHSWEEYQRASATLEQAQANEVNSTHLYEHVHQQMLQARAEMEEFQRVASLANAEELSERLRVLRERDDSLTGELDEARQKHTRADERYQNLAGNLVEIEAHLQEAQEECVQRQARFLELLTAYPVEALLAASQTEALAAAHHLLDGALSESEVPQRKERLENAYRDAYNDLARRFNQEQSQLLEYGPDLDRQGRVHFLHENQSRPIELLKILSERIEMQRTLLDEQERQLFEDFLLQEIAEAIRMHILEAEEWVQQINTVLSNLPMIGEHYALQWKPPAEYDQTRLGSQLAQQHRLLRKPAQALTDEEGDTLMNAFRREIEAVRLRQQESPDLNFMEALEQIFDYREWFHFDVWVTPIGGQRQRLTDRLAGTRSGAEQLFALYVPLFAALGALYGSASPGAPRLLALDEAFDKVSASNTQRIMEFLVAQGFQWIMTGPQVSGAGSKIPASARYLMIHDKGSAIATASASFWSDKTGMQAE</sequence>
<evidence type="ECO:0008006" key="5">
    <source>
        <dbReference type="Google" id="ProtNLM"/>
    </source>
</evidence>
<dbReference type="SUPFAM" id="SSF52540">
    <property type="entry name" value="P-loop containing nucleoside triphosphate hydrolases"/>
    <property type="match status" value="1"/>
</dbReference>
<feature type="coiled-coil region" evidence="1">
    <location>
        <begin position="830"/>
        <end position="918"/>
    </location>
</feature>
<evidence type="ECO:0000256" key="1">
    <source>
        <dbReference type="SAM" id="Coils"/>
    </source>
</evidence>
<dbReference type="InterPro" id="IPR027417">
    <property type="entry name" value="P-loop_NTPase"/>
</dbReference>
<dbReference type="InParanoid" id="D6TRL7"/>
<feature type="coiled-coil region" evidence="1">
    <location>
        <begin position="1002"/>
        <end position="1083"/>
    </location>
</feature>
<proteinExistence type="predicted"/>
<feature type="coiled-coil region" evidence="1">
    <location>
        <begin position="616"/>
        <end position="643"/>
    </location>
</feature>
<keyword evidence="1" id="KW-0175">Coiled coil</keyword>
<organism evidence="3 4">
    <name type="scientific">Ktedonobacter racemifer DSM 44963</name>
    <dbReference type="NCBI Taxonomy" id="485913"/>
    <lineage>
        <taxon>Bacteria</taxon>
        <taxon>Bacillati</taxon>
        <taxon>Chloroflexota</taxon>
        <taxon>Ktedonobacteria</taxon>
        <taxon>Ktedonobacterales</taxon>
        <taxon>Ktedonobacteraceae</taxon>
        <taxon>Ktedonobacter</taxon>
    </lineage>
</organism>
<accession>D6TRL7</accession>
<dbReference type="Pfam" id="PF13558">
    <property type="entry name" value="SbcC_Walker_B"/>
    <property type="match status" value="1"/>
</dbReference>
<feature type="region of interest" description="Disordered" evidence="2">
    <location>
        <begin position="426"/>
        <end position="449"/>
    </location>
</feature>
<reference evidence="3 4" key="1">
    <citation type="journal article" date="2011" name="Stand. Genomic Sci.">
        <title>Non-contiguous finished genome sequence and contextual data of the filamentous soil bacterium Ktedonobacter racemifer type strain (SOSP1-21).</title>
        <authorList>
            <person name="Chang Y.J."/>
            <person name="Land M."/>
            <person name="Hauser L."/>
            <person name="Chertkov O."/>
            <person name="Del Rio T.G."/>
            <person name="Nolan M."/>
            <person name="Copeland A."/>
            <person name="Tice H."/>
            <person name="Cheng J.F."/>
            <person name="Lucas S."/>
            <person name="Han C."/>
            <person name="Goodwin L."/>
            <person name="Pitluck S."/>
            <person name="Ivanova N."/>
            <person name="Ovchinikova G."/>
            <person name="Pati A."/>
            <person name="Chen A."/>
            <person name="Palaniappan K."/>
            <person name="Mavromatis K."/>
            <person name="Liolios K."/>
            <person name="Brettin T."/>
            <person name="Fiebig A."/>
            <person name="Rohde M."/>
            <person name="Abt B."/>
            <person name="Goker M."/>
            <person name="Detter J.C."/>
            <person name="Woyke T."/>
            <person name="Bristow J."/>
            <person name="Eisen J.A."/>
            <person name="Markowitz V."/>
            <person name="Hugenholtz P."/>
            <person name="Kyrpides N.C."/>
            <person name="Klenk H.P."/>
            <person name="Lapidus A."/>
        </authorList>
    </citation>
    <scope>NUCLEOTIDE SEQUENCE [LARGE SCALE GENOMIC DNA]</scope>
    <source>
        <strain evidence="4">DSM 44963</strain>
    </source>
</reference>
<name>D6TRL7_KTERA</name>
<protein>
    <recommendedName>
        <fullName evidence="5">TIGR02680 family protein</fullName>
    </recommendedName>
</protein>
<dbReference type="PANTHER" id="PTHR31915">
    <property type="entry name" value="SKICH DOMAIN-CONTAINING PROTEIN"/>
    <property type="match status" value="1"/>
</dbReference>
<dbReference type="NCBIfam" id="TIGR02680">
    <property type="entry name" value="TIGR02680 family protein"/>
    <property type="match status" value="1"/>
</dbReference>
<dbReference type="PANTHER" id="PTHR31915:SF6">
    <property type="entry name" value="SKICH DOMAIN-CONTAINING PROTEIN"/>
    <property type="match status" value="1"/>
</dbReference>
<feature type="coiled-coil region" evidence="1">
    <location>
        <begin position="303"/>
        <end position="383"/>
    </location>
</feature>
<dbReference type="STRING" id="485913.Krac_7233"/>
<feature type="compositionally biased region" description="Polar residues" evidence="2">
    <location>
        <begin position="434"/>
        <end position="448"/>
    </location>
</feature>
<evidence type="ECO:0000313" key="4">
    <source>
        <dbReference type="Proteomes" id="UP000004508"/>
    </source>
</evidence>
<dbReference type="InterPro" id="IPR013496">
    <property type="entry name" value="CHP02680"/>
</dbReference>
<dbReference type="InterPro" id="IPR051002">
    <property type="entry name" value="UBA_autophagy_assoc_protein"/>
</dbReference>
<dbReference type="Proteomes" id="UP000004508">
    <property type="component" value="Unassembled WGS sequence"/>
</dbReference>
<dbReference type="RefSeq" id="WP_007909868.1">
    <property type="nucleotide sequence ID" value="NZ_ADVG01000002.1"/>
</dbReference>
<dbReference type="OrthoDB" id="9776649at2"/>
<keyword evidence="4" id="KW-1185">Reference proteome</keyword>
<dbReference type="Gene3D" id="3.40.50.300">
    <property type="entry name" value="P-loop containing nucleotide triphosphate hydrolases"/>
    <property type="match status" value="1"/>
</dbReference>